<keyword evidence="3" id="KW-0012">Acyltransferase</keyword>
<dbReference type="Proteomes" id="UP000030403">
    <property type="component" value="Unassembled WGS sequence"/>
</dbReference>
<comment type="caution">
    <text evidence="4">The sequence shown here is derived from an EMBL/GenBank/DDBJ whole genome shotgun (WGS) entry which is preliminary data.</text>
</comment>
<dbReference type="RefSeq" id="WP_027445480.1">
    <property type="nucleotide sequence ID" value="NZ_AULJ01000012.1"/>
</dbReference>
<dbReference type="GO" id="GO:0030435">
    <property type="term" value="P:sporulation resulting in formation of a cellular spore"/>
    <property type="evidence" value="ECO:0007669"/>
    <property type="project" value="UniProtKB-KW"/>
</dbReference>
<evidence type="ECO:0000256" key="3">
    <source>
        <dbReference type="ARBA" id="ARBA00023315"/>
    </source>
</evidence>
<accession>A0A0A5GC62</accession>
<dbReference type="GO" id="GO:0003810">
    <property type="term" value="F:protein-glutamine gamma-glutamyltransferase activity"/>
    <property type="evidence" value="ECO:0007669"/>
    <property type="project" value="InterPro"/>
</dbReference>
<keyword evidence="5" id="KW-1185">Reference proteome</keyword>
<gene>
    <name evidence="4" type="ORF">N783_18320</name>
</gene>
<dbReference type="Pfam" id="PF20085">
    <property type="entry name" value="TGL"/>
    <property type="match status" value="1"/>
</dbReference>
<sequence length="280" mass="32687">MIQVAGTPFQLKDSSYFGSDQTLIVKAMIEAPSLYSFSSWNDFLFEINVRKDIIESAKVMNEGESEFTTFQYTQCNPEYWYLTTEGGFQLKPNQYPSNAIRDIYRNSSLYAFECAMACVMNFYKAILDRIGDEMFNYLFQNLYLYSWHTDVDLGLYTFYGDHYIPGDVVYFNNPEYDPSTPWYRGVNAVTLYDGNVFGHGFGIKNTEKMIETLNETRRPTSNQSAYLTSLVTRISLQNNISRSILNPVYKKQPMIIHHNKPSISYKRYLSYLQKMFKRSL</sequence>
<organism evidence="4 5">
    <name type="scientific">Pontibacillus marinus BH030004 = DSM 16465</name>
    <dbReference type="NCBI Taxonomy" id="1385511"/>
    <lineage>
        <taxon>Bacteria</taxon>
        <taxon>Bacillati</taxon>
        <taxon>Bacillota</taxon>
        <taxon>Bacilli</taxon>
        <taxon>Bacillales</taxon>
        <taxon>Bacillaceae</taxon>
        <taxon>Pontibacillus</taxon>
    </lineage>
</organism>
<dbReference type="OrthoDB" id="1845399at2"/>
<dbReference type="eggNOG" id="ENOG502Z8C5">
    <property type="taxonomic scope" value="Bacteria"/>
</dbReference>
<dbReference type="AlphaFoldDB" id="A0A0A5GC62"/>
<dbReference type="STRING" id="1385511.GCA_000425225_01109"/>
<keyword evidence="1 4" id="KW-0808">Transferase</keyword>
<dbReference type="HAMAP" id="MF_00727">
    <property type="entry name" value="Tgl"/>
    <property type="match status" value="1"/>
</dbReference>
<protein>
    <submittedName>
        <fullName evidence="4">Protein-glutamine gamma-glutamyltransferase</fullName>
    </submittedName>
</protein>
<evidence type="ECO:0000256" key="1">
    <source>
        <dbReference type="ARBA" id="ARBA00022679"/>
    </source>
</evidence>
<proteinExistence type="inferred from homology"/>
<name>A0A0A5GC62_9BACI</name>
<evidence type="ECO:0000256" key="2">
    <source>
        <dbReference type="ARBA" id="ARBA00022969"/>
    </source>
</evidence>
<evidence type="ECO:0000313" key="4">
    <source>
        <dbReference type="EMBL" id="KGX90776.1"/>
    </source>
</evidence>
<keyword evidence="2" id="KW-0749">Sporulation</keyword>
<dbReference type="EMBL" id="AVPF01000005">
    <property type="protein sequence ID" value="KGX90776.1"/>
    <property type="molecule type" value="Genomic_DNA"/>
</dbReference>
<dbReference type="InterPro" id="IPR020916">
    <property type="entry name" value="Gln_gamma-glutamylTfrase_bac"/>
</dbReference>
<dbReference type="NCBIfam" id="NF002869">
    <property type="entry name" value="PRK03187.1"/>
    <property type="match status" value="1"/>
</dbReference>
<evidence type="ECO:0000313" key="5">
    <source>
        <dbReference type="Proteomes" id="UP000030403"/>
    </source>
</evidence>
<reference evidence="4 5" key="1">
    <citation type="submission" date="2013-08" db="EMBL/GenBank/DDBJ databases">
        <authorList>
            <person name="Huang J."/>
            <person name="Wang G."/>
        </authorList>
    </citation>
    <scope>NUCLEOTIDE SEQUENCE [LARGE SCALE GENOMIC DNA]</scope>
    <source>
        <strain evidence="4 5">BH030004</strain>
    </source>
</reference>